<organism evidence="4 5">
    <name type="scientific">Methylobacterium terricola</name>
    <dbReference type="NCBI Taxonomy" id="2583531"/>
    <lineage>
        <taxon>Bacteria</taxon>
        <taxon>Pseudomonadati</taxon>
        <taxon>Pseudomonadota</taxon>
        <taxon>Alphaproteobacteria</taxon>
        <taxon>Hyphomicrobiales</taxon>
        <taxon>Methylobacteriaceae</taxon>
        <taxon>Methylobacterium</taxon>
    </lineage>
</organism>
<dbReference type="PANTHER" id="PTHR32347">
    <property type="entry name" value="EFFLUX SYSTEM COMPONENT YKNX-RELATED"/>
    <property type="match status" value="1"/>
</dbReference>
<dbReference type="InterPro" id="IPR050465">
    <property type="entry name" value="UPF0194_transport"/>
</dbReference>
<accession>A0A5C4LB54</accession>
<comment type="subcellular location">
    <subcellularLocation>
        <location evidence="1">Cell envelope</location>
    </subcellularLocation>
</comment>
<comment type="caution">
    <text evidence="4">The sequence shown here is derived from an EMBL/GenBank/DDBJ whole genome shotgun (WGS) entry which is preliminary data.</text>
</comment>
<dbReference type="Proteomes" id="UP000305267">
    <property type="component" value="Unassembled WGS sequence"/>
</dbReference>
<evidence type="ECO:0000256" key="2">
    <source>
        <dbReference type="ARBA" id="ARBA00023054"/>
    </source>
</evidence>
<evidence type="ECO:0000256" key="1">
    <source>
        <dbReference type="ARBA" id="ARBA00004196"/>
    </source>
</evidence>
<gene>
    <name evidence="4" type="ORF">FF100_29710</name>
</gene>
<dbReference type="Gene3D" id="2.40.30.170">
    <property type="match status" value="1"/>
</dbReference>
<evidence type="ECO:0000256" key="3">
    <source>
        <dbReference type="SAM" id="MobiDB-lite"/>
    </source>
</evidence>
<name>A0A5C4LB54_9HYPH</name>
<reference evidence="4 5" key="1">
    <citation type="submission" date="2019-06" db="EMBL/GenBank/DDBJ databases">
        <title>Genome of Methylobacterium sp. 17Sr1-39.</title>
        <authorList>
            <person name="Seo T."/>
        </authorList>
    </citation>
    <scope>NUCLEOTIDE SEQUENCE [LARGE SCALE GENOMIC DNA]</scope>
    <source>
        <strain evidence="4 5">17Sr1-39</strain>
    </source>
</reference>
<evidence type="ECO:0000313" key="4">
    <source>
        <dbReference type="EMBL" id="TNC08378.1"/>
    </source>
</evidence>
<keyword evidence="2" id="KW-0175">Coiled coil</keyword>
<dbReference type="PANTHER" id="PTHR32347:SF23">
    <property type="entry name" value="BLL5650 PROTEIN"/>
    <property type="match status" value="1"/>
</dbReference>
<protein>
    <submittedName>
        <fullName evidence="4">HlyD family efflux transporter periplasmic adaptor subunit</fullName>
    </submittedName>
</protein>
<dbReference type="OrthoDB" id="9763546at2"/>
<sequence>MAADMAAPQPRAEAGGRRVRIAPPGGTSPRGPGPVDGNDPSAGLRQLLAVEAAFRHAPDRDALGLAIVNESVTLVRARQGFLLRTDRLGGLAVERVSGTIQVERNAPLLAVVEAAVTAIPKAERAASGSIDLSASEGEEARTYPFRHGLWVPLLDRSRAPVGGLLLTRERAFDEADTALAGRLAETGAHALLALRPPRLPRLSGDLRKPALVVAGLVLAGLACPVSMTVLAPATITAERPFVVAAPIEGIIEEIAPAPNAAVAVGDLVLRYVDTAQRNALSVSEREVQVADAKLRQVTLGAYAEERVRREIGQARAELALKVAERDFARDTFAKTQVRAERAGVAVYADRKDWYGKPVAAGQRILEIADPKTVDIRIDLPVSDAIALAVGSRVRVFLDADPLNALDAQVDQVTPVARMTEAGVLAHRIVAKLPAAASVPRLGARGTAQLYGSTVPFGFTLLRKPLAVLRQKVGL</sequence>
<dbReference type="GO" id="GO:0030313">
    <property type="term" value="C:cell envelope"/>
    <property type="evidence" value="ECO:0007669"/>
    <property type="project" value="UniProtKB-SubCell"/>
</dbReference>
<keyword evidence="5" id="KW-1185">Reference proteome</keyword>
<dbReference type="RefSeq" id="WP_139039495.1">
    <property type="nucleotide sequence ID" value="NZ_VDDA01000024.1"/>
</dbReference>
<dbReference type="AlphaFoldDB" id="A0A5C4LB54"/>
<dbReference type="EMBL" id="VDDA01000024">
    <property type="protein sequence ID" value="TNC08378.1"/>
    <property type="molecule type" value="Genomic_DNA"/>
</dbReference>
<feature type="region of interest" description="Disordered" evidence="3">
    <location>
        <begin position="1"/>
        <end position="40"/>
    </location>
</feature>
<evidence type="ECO:0000313" key="5">
    <source>
        <dbReference type="Proteomes" id="UP000305267"/>
    </source>
</evidence>
<proteinExistence type="predicted"/>